<keyword evidence="1" id="KW-1185">Reference proteome</keyword>
<accession>A0A7I4YY65</accession>
<reference evidence="2" key="1">
    <citation type="submission" date="2020-12" db="UniProtKB">
        <authorList>
            <consortium name="WormBaseParasite"/>
        </authorList>
    </citation>
    <scope>IDENTIFICATION</scope>
    <source>
        <strain evidence="2">MHco3</strain>
    </source>
</reference>
<dbReference type="OMA" id="ECIKIEL"/>
<protein>
    <submittedName>
        <fullName evidence="2">Endo/exonuclease/phosphatase domain-containing protein</fullName>
    </submittedName>
</protein>
<organism evidence="1 2">
    <name type="scientific">Haemonchus contortus</name>
    <name type="common">Barber pole worm</name>
    <dbReference type="NCBI Taxonomy" id="6289"/>
    <lineage>
        <taxon>Eukaryota</taxon>
        <taxon>Metazoa</taxon>
        <taxon>Ecdysozoa</taxon>
        <taxon>Nematoda</taxon>
        <taxon>Chromadorea</taxon>
        <taxon>Rhabditida</taxon>
        <taxon>Rhabditina</taxon>
        <taxon>Rhabditomorpha</taxon>
        <taxon>Strongyloidea</taxon>
        <taxon>Trichostrongylidae</taxon>
        <taxon>Haemonchus</taxon>
    </lineage>
</organism>
<dbReference type="WBParaSite" id="HCON_00159840-00001">
    <property type="protein sequence ID" value="HCON_00159840-00001"/>
    <property type="gene ID" value="HCON_00159840"/>
</dbReference>
<evidence type="ECO:0000313" key="1">
    <source>
        <dbReference type="Proteomes" id="UP000025227"/>
    </source>
</evidence>
<dbReference type="Proteomes" id="UP000025227">
    <property type="component" value="Unplaced"/>
</dbReference>
<name>A0A7I4YY65_HAECO</name>
<dbReference type="AlphaFoldDB" id="A0A7I4YY65"/>
<evidence type="ECO:0000313" key="2">
    <source>
        <dbReference type="WBParaSite" id="HCON_00159840-00001"/>
    </source>
</evidence>
<sequence>VVGVHNTDFHSRECSFSRLGKPFPGGNSGVIQDSQHEVQRQAAWSDEWAKKALQWLKSPENVKDDVIIIKGKEYFPKTDSKTLWQKVLSIFEHRLDRRKKEIARLPAGTLYGCNGIIDTKWKKKESIYTACLYMKPQKSAGSGTPLPKETEETFKTLNSMYSDNVEWSDEWAKKALEYLKSPKTVKADVIIKGKQSFPKDDKKEMWEKLLAILEHRFDKRVKESECIKIELLPEGTLYGCNGVINTKEKEESIYTACLYKKP</sequence>
<proteinExistence type="predicted"/>